<dbReference type="GO" id="GO:0004497">
    <property type="term" value="F:monooxygenase activity"/>
    <property type="evidence" value="ECO:0007669"/>
    <property type="project" value="UniProtKB-KW"/>
</dbReference>
<dbReference type="InterPro" id="IPR036396">
    <property type="entry name" value="Cyt_P450_sf"/>
</dbReference>
<evidence type="ECO:0000256" key="3">
    <source>
        <dbReference type="ARBA" id="ARBA00022723"/>
    </source>
</evidence>
<evidence type="ECO:0000256" key="2">
    <source>
        <dbReference type="ARBA" id="ARBA00022617"/>
    </source>
</evidence>
<dbReference type="GO" id="GO:0020037">
    <property type="term" value="F:heme binding"/>
    <property type="evidence" value="ECO:0007669"/>
    <property type="project" value="InterPro"/>
</dbReference>
<evidence type="ECO:0000256" key="4">
    <source>
        <dbReference type="ARBA" id="ARBA00023002"/>
    </source>
</evidence>
<sequence>MQVSIDSMISRLLQARHGLLENVIYYLGKQPKATYIATAIALYIGTKIYNAMSCPNTLRHIAYVPAPLWMLSLMRGETTLDRTKRLLISRMTETNGMVSKFSQLGWEVTVMNPKAIKTLLQRTDLFPKSEVTIDNFDSRSLIRRYFGKTNLTLANGHEWMRRRKIANPAFKRALPVKMFARLTSQASEQLDQSNGAPVMIAPMMQRFTLDVIGLAGFGFDLNSISSPDGQWVTAYNEVADGFMAFPFIFLPVLETGFIHFFPNRRKKHEQLSKLDGLFESIIEHKRETLKKAKSESVDDNEKDLLTLLMEAGRGEDHDSEPLTNQELRDELVLFFFAGHDTTSHALTCALYYLAVNPDIQEKARQEVIDVLGDTQEENYPTIQQLRQLPYLTRVMKETLRIASPPVNLVQRIAQHDTELEGMAIPKDTLLTVDFYAIHHNPHLWITPEVFDPDRFNEGGELDCMDSSYAYLPFGGGGRQCIAMNFSIAEQKVVLSGLLRNYDISLPENSIHKHSLQFGPSTGLIVPTKDLELKFVRRNLVF</sequence>
<evidence type="ECO:0000256" key="7">
    <source>
        <dbReference type="PIRSR" id="PIRSR602401-1"/>
    </source>
</evidence>
<dbReference type="PANTHER" id="PTHR24291:SF50">
    <property type="entry name" value="BIFUNCTIONAL ALBAFLAVENONE MONOOXYGENASE_TERPENE SYNTHASE"/>
    <property type="match status" value="1"/>
</dbReference>
<evidence type="ECO:0000256" key="5">
    <source>
        <dbReference type="ARBA" id="ARBA00023004"/>
    </source>
</evidence>
<dbReference type="OrthoDB" id="1470350at2759"/>
<dbReference type="Pfam" id="PF00067">
    <property type="entry name" value="p450"/>
    <property type="match status" value="1"/>
</dbReference>
<dbReference type="SUPFAM" id="SSF48264">
    <property type="entry name" value="Cytochrome P450"/>
    <property type="match status" value="1"/>
</dbReference>
<reference evidence="9" key="1">
    <citation type="submission" date="2020-12" db="EMBL/GenBank/DDBJ databases">
        <title>Metabolic potential, ecology and presence of endohyphal bacteria is reflected in genomic diversity of Mucoromycotina.</title>
        <authorList>
            <person name="Muszewska A."/>
            <person name="Okrasinska A."/>
            <person name="Steczkiewicz K."/>
            <person name="Drgas O."/>
            <person name="Orlowska M."/>
            <person name="Perlinska-Lenart U."/>
            <person name="Aleksandrzak-Piekarczyk T."/>
            <person name="Szatraj K."/>
            <person name="Zielenkiewicz U."/>
            <person name="Pilsyk S."/>
            <person name="Malc E."/>
            <person name="Mieczkowski P."/>
            <person name="Kruszewska J.S."/>
            <person name="Biernat P."/>
            <person name="Pawlowska J."/>
        </authorList>
    </citation>
    <scope>NUCLEOTIDE SEQUENCE</scope>
    <source>
        <strain evidence="9">WA0000051536</strain>
    </source>
</reference>
<evidence type="ECO:0000313" key="9">
    <source>
        <dbReference type="EMBL" id="KAG2175930.1"/>
    </source>
</evidence>
<comment type="caution">
    <text evidence="9">The sequence shown here is derived from an EMBL/GenBank/DDBJ whole genome shotgun (WGS) entry which is preliminary data.</text>
</comment>
<evidence type="ECO:0000256" key="8">
    <source>
        <dbReference type="RuleBase" id="RU000461"/>
    </source>
</evidence>
<evidence type="ECO:0000256" key="6">
    <source>
        <dbReference type="ARBA" id="ARBA00023033"/>
    </source>
</evidence>
<comment type="cofactor">
    <cofactor evidence="7">
        <name>heme</name>
        <dbReference type="ChEBI" id="CHEBI:30413"/>
    </cofactor>
</comment>
<dbReference type="GO" id="GO:0005506">
    <property type="term" value="F:iron ion binding"/>
    <property type="evidence" value="ECO:0007669"/>
    <property type="project" value="InterPro"/>
</dbReference>
<dbReference type="AlphaFoldDB" id="A0A8H7PLH8"/>
<keyword evidence="4 8" id="KW-0560">Oxidoreductase</keyword>
<keyword evidence="6 8" id="KW-0503">Monooxygenase</keyword>
<evidence type="ECO:0000313" key="10">
    <source>
        <dbReference type="Proteomes" id="UP000612746"/>
    </source>
</evidence>
<dbReference type="PRINTS" id="PR00385">
    <property type="entry name" value="P450"/>
</dbReference>
<keyword evidence="2 7" id="KW-0349">Heme</keyword>
<keyword evidence="10" id="KW-1185">Reference proteome</keyword>
<dbReference type="Gene3D" id="1.10.630.10">
    <property type="entry name" value="Cytochrome P450"/>
    <property type="match status" value="1"/>
</dbReference>
<dbReference type="PROSITE" id="PS00086">
    <property type="entry name" value="CYTOCHROME_P450"/>
    <property type="match status" value="1"/>
</dbReference>
<accession>A0A8H7PLH8</accession>
<dbReference type="Proteomes" id="UP000612746">
    <property type="component" value="Unassembled WGS sequence"/>
</dbReference>
<keyword evidence="3 7" id="KW-0479">Metal-binding</keyword>
<gene>
    <name evidence="9" type="ORF">INT44_000408</name>
</gene>
<protein>
    <recommendedName>
        <fullName evidence="11">Cytochrome P450</fullName>
    </recommendedName>
</protein>
<proteinExistence type="inferred from homology"/>
<dbReference type="GO" id="GO:0016705">
    <property type="term" value="F:oxidoreductase activity, acting on paired donors, with incorporation or reduction of molecular oxygen"/>
    <property type="evidence" value="ECO:0007669"/>
    <property type="project" value="InterPro"/>
</dbReference>
<dbReference type="InterPro" id="IPR017972">
    <property type="entry name" value="Cyt_P450_CS"/>
</dbReference>
<dbReference type="InterPro" id="IPR001128">
    <property type="entry name" value="Cyt_P450"/>
</dbReference>
<dbReference type="EMBL" id="JAEPRA010000014">
    <property type="protein sequence ID" value="KAG2175930.1"/>
    <property type="molecule type" value="Genomic_DNA"/>
</dbReference>
<name>A0A8H7PLH8_9FUNG</name>
<evidence type="ECO:0008006" key="11">
    <source>
        <dbReference type="Google" id="ProtNLM"/>
    </source>
</evidence>
<dbReference type="PANTHER" id="PTHR24291">
    <property type="entry name" value="CYTOCHROME P450 FAMILY 4"/>
    <property type="match status" value="1"/>
</dbReference>
<dbReference type="InterPro" id="IPR050196">
    <property type="entry name" value="Cytochrome_P450_Monoox"/>
</dbReference>
<organism evidence="9 10">
    <name type="scientific">Umbelopsis vinacea</name>
    <dbReference type="NCBI Taxonomy" id="44442"/>
    <lineage>
        <taxon>Eukaryota</taxon>
        <taxon>Fungi</taxon>
        <taxon>Fungi incertae sedis</taxon>
        <taxon>Mucoromycota</taxon>
        <taxon>Mucoromycotina</taxon>
        <taxon>Umbelopsidomycetes</taxon>
        <taxon>Umbelopsidales</taxon>
        <taxon>Umbelopsidaceae</taxon>
        <taxon>Umbelopsis</taxon>
    </lineage>
</organism>
<dbReference type="InterPro" id="IPR002401">
    <property type="entry name" value="Cyt_P450_E_grp-I"/>
</dbReference>
<keyword evidence="5 7" id="KW-0408">Iron</keyword>
<comment type="similarity">
    <text evidence="1 8">Belongs to the cytochrome P450 family.</text>
</comment>
<feature type="binding site" description="axial binding residue" evidence="7">
    <location>
        <position position="480"/>
    </location>
    <ligand>
        <name>heme</name>
        <dbReference type="ChEBI" id="CHEBI:30413"/>
    </ligand>
    <ligandPart>
        <name>Fe</name>
        <dbReference type="ChEBI" id="CHEBI:18248"/>
    </ligandPart>
</feature>
<evidence type="ECO:0000256" key="1">
    <source>
        <dbReference type="ARBA" id="ARBA00010617"/>
    </source>
</evidence>
<dbReference type="PRINTS" id="PR00463">
    <property type="entry name" value="EP450I"/>
</dbReference>